<dbReference type="Pfam" id="PF00589">
    <property type="entry name" value="Phage_integrase"/>
    <property type="match status" value="1"/>
</dbReference>
<dbReference type="Gene3D" id="1.10.443.10">
    <property type="entry name" value="Intergrase catalytic core"/>
    <property type="match status" value="1"/>
</dbReference>
<dbReference type="EMBL" id="LNGF01000044">
    <property type="protein sequence ID" value="KYC46810.1"/>
    <property type="molecule type" value="Genomic_DNA"/>
</dbReference>
<dbReference type="PATRIC" id="fig|1706436.3.peg.2"/>
<dbReference type="InterPro" id="IPR011010">
    <property type="entry name" value="DNA_brk_join_enz"/>
</dbReference>
<dbReference type="GO" id="GO:0003677">
    <property type="term" value="F:DNA binding"/>
    <property type="evidence" value="ECO:0007669"/>
    <property type="project" value="InterPro"/>
</dbReference>
<organism evidence="4 6">
    <name type="scientific">Candidatus Methanofastidiosum methylothiophilum</name>
    <dbReference type="NCBI Taxonomy" id="1705564"/>
    <lineage>
        <taxon>Archaea</taxon>
        <taxon>Methanobacteriati</taxon>
        <taxon>Methanobacteriota</taxon>
        <taxon>Stenosarchaea group</taxon>
        <taxon>Candidatus Methanofastidiosia</taxon>
        <taxon>Candidatus Methanofastidiosales</taxon>
        <taxon>Candidatus Methanofastidiosaceae</taxon>
        <taxon>Candidatus Methanofastidiosum</taxon>
    </lineage>
</organism>
<dbReference type="PANTHER" id="PTHR30349">
    <property type="entry name" value="PHAGE INTEGRASE-RELATED"/>
    <property type="match status" value="1"/>
</dbReference>
<sequence>MGIYKEKVLLSKEEERLINSGISEININTIREFKSSLIASRIGILRTVRYMIDLRIICQRYKDKDFSTWGSKDLIEVLEKVEIRDISDSSKNEYRRTLNKFFKWLKGEDWPDLKSLKGDKKHSRKPQILTKEEVLKLLEGANHPRDKAVIALLYDCGLRVGEVASITFKDLTFNEYGGKVKVRGKTGERLVPFVMAEPYIKNWVQMYPNPSSNAPLFIGTGYKNNGKPLYYESYMNIIKRAIKHSKIEKKVTPHILRHTRATHLASKLTESEMCHYLGWQLGSDMPKVYVHLSGRDIDNAIYNKVYGLKTEESREDVNIKPVACPRCKESCGPTTEYCYRCGMPLKEEKVFEMEKKGKELRKEFFELAAENPDMLKGVNIFMEMMEIVNSNPEMRQKIFELQRKGDK</sequence>
<dbReference type="InterPro" id="IPR050090">
    <property type="entry name" value="Tyrosine_recombinase_XerCD"/>
</dbReference>
<dbReference type="EMBL" id="LNGE01000001">
    <property type="protein sequence ID" value="KYC46301.1"/>
    <property type="molecule type" value="Genomic_DNA"/>
</dbReference>
<comment type="caution">
    <text evidence="4">The sequence shown here is derived from an EMBL/GenBank/DDBJ whole genome shotgun (WGS) entry which is preliminary data.</text>
</comment>
<dbReference type="PROSITE" id="PS51898">
    <property type="entry name" value="TYR_RECOMBINASE"/>
    <property type="match status" value="1"/>
</dbReference>
<proteinExistence type="predicted"/>
<protein>
    <submittedName>
        <fullName evidence="4">Putative tyrosine recombinase XerC-like protein</fullName>
    </submittedName>
</protein>
<evidence type="ECO:0000313" key="7">
    <source>
        <dbReference type="Proteomes" id="UP000092401"/>
    </source>
</evidence>
<dbReference type="PANTHER" id="PTHR30349:SF87">
    <property type="entry name" value="TRANSPOSASE A"/>
    <property type="match status" value="1"/>
</dbReference>
<feature type="domain" description="Tyr recombinase" evidence="2">
    <location>
        <begin position="124"/>
        <end position="302"/>
    </location>
</feature>
<evidence type="ECO:0000313" key="5">
    <source>
        <dbReference type="EMBL" id="KYC49264.1"/>
    </source>
</evidence>
<dbReference type="Proteomes" id="UP000092401">
    <property type="component" value="Unassembled WGS sequence"/>
</dbReference>
<reference evidence="6 7" key="1">
    <citation type="journal article" date="2016" name="ISME J.">
        <title>Chasing the elusive Euryarchaeota class WSA2: genomes reveal a uniquely fastidious methyl-reducing methanogen.</title>
        <authorList>
            <person name="Nobu M.K."/>
            <person name="Narihiro T."/>
            <person name="Kuroda K."/>
            <person name="Mei R."/>
            <person name="Liu W.T."/>
        </authorList>
    </citation>
    <scope>NUCLEOTIDE SEQUENCE [LARGE SCALE GENOMIC DNA]</scope>
    <source>
        <strain evidence="3">B03fssc0709_Meth_Bin005</strain>
        <strain evidence="4">B15fssc0709_Meth_Bin003</strain>
        <strain evidence="5">BMIXfssc0709_Meth_Bin006</strain>
    </source>
</reference>
<accession>A0A150IMP5</accession>
<evidence type="ECO:0000259" key="2">
    <source>
        <dbReference type="PROSITE" id="PS51898"/>
    </source>
</evidence>
<dbReference type="AlphaFoldDB" id="A0A150IPD8"/>
<dbReference type="GO" id="GO:0006310">
    <property type="term" value="P:DNA recombination"/>
    <property type="evidence" value="ECO:0007669"/>
    <property type="project" value="UniProtKB-KW"/>
</dbReference>
<gene>
    <name evidence="3" type="ORF">APG10_00002</name>
    <name evidence="4" type="ORF">APG11_01648</name>
    <name evidence="5" type="ORF">APG12_01604</name>
</gene>
<name>A0A150IPD8_9EURY</name>
<dbReference type="PATRIC" id="fig|1706438.3.peg.1609"/>
<dbReference type="PATRIC" id="fig|1706437.3.peg.1659"/>
<accession>A0A150IPD8</accession>
<dbReference type="InterPro" id="IPR013762">
    <property type="entry name" value="Integrase-like_cat_sf"/>
</dbReference>
<accession>A0A150IX54</accession>
<dbReference type="GO" id="GO:0015074">
    <property type="term" value="P:DNA integration"/>
    <property type="evidence" value="ECO:0007669"/>
    <property type="project" value="InterPro"/>
</dbReference>
<dbReference type="Proteomes" id="UP000091929">
    <property type="component" value="Unassembled WGS sequence"/>
</dbReference>
<evidence type="ECO:0000313" key="3">
    <source>
        <dbReference type="EMBL" id="KYC46301.1"/>
    </source>
</evidence>
<dbReference type="EMBL" id="LNJC01000041">
    <property type="protein sequence ID" value="KYC49264.1"/>
    <property type="molecule type" value="Genomic_DNA"/>
</dbReference>
<dbReference type="Proteomes" id="UP000092403">
    <property type="component" value="Unassembled WGS sequence"/>
</dbReference>
<dbReference type="InterPro" id="IPR002104">
    <property type="entry name" value="Integrase_catalytic"/>
</dbReference>
<evidence type="ECO:0000256" key="1">
    <source>
        <dbReference type="ARBA" id="ARBA00023172"/>
    </source>
</evidence>
<dbReference type="SUPFAM" id="SSF56349">
    <property type="entry name" value="DNA breaking-rejoining enzymes"/>
    <property type="match status" value="1"/>
</dbReference>
<evidence type="ECO:0000313" key="4">
    <source>
        <dbReference type="EMBL" id="KYC46810.1"/>
    </source>
</evidence>
<evidence type="ECO:0000313" key="6">
    <source>
        <dbReference type="Proteomes" id="UP000091929"/>
    </source>
</evidence>
<keyword evidence="1" id="KW-0233">DNA recombination</keyword>